<dbReference type="STRING" id="1472767.AOX59_15970"/>
<dbReference type="RefSeq" id="WP_068446934.1">
    <property type="nucleotide sequence ID" value="NZ_CP013862.1"/>
</dbReference>
<accession>A0A0U4FW12</accession>
<dbReference type="Proteomes" id="UP000050331">
    <property type="component" value="Chromosome"/>
</dbReference>
<evidence type="ECO:0000313" key="2">
    <source>
        <dbReference type="EMBL" id="ALX49941.1"/>
    </source>
</evidence>
<sequence length="463" mass="54120">MVTITSNNHLNDAYQSEKELELELTKKLMEKEAKIDQADKAIKNDKKELKHIEDSKTWKYAKPLQKQTGSRKKQNAYIMHMEEKLKETRQALYDMEEENNRLRLDSRKPDSNQMLNAINEAKNDGKLLNYLGKVIRQKHKHEANYNQVLRYAARLYMNEQEDFRNLVYSSVLAGLKMEDIPEFIIRSGVTDDISLRPAVSFRASLNRRMRQMQLMGSLPEWVLDNKLSGYSFADAMGIRRPWTPEEIYSMKNLPAQERIVIKPADGAGSRGVYLVNDFNDIVDMKRSKKLENWDELNRSMTHDLESGWVTHDEWTIEELILESRKMPASDIKFYCFYGKVGLILEIVRYPELKYCWWTATGERIRTGKYDQSLFKGKGVSQHELNAASDISKKIPAPFIRIDYLRSENELVFGEFTPKPGNYDEFDKATDQWLGDYFVEAEGRLINDLLEGKQFDDYIELANR</sequence>
<evidence type="ECO:0000313" key="3">
    <source>
        <dbReference type="Proteomes" id="UP000050331"/>
    </source>
</evidence>
<dbReference type="InterPro" id="IPR029465">
    <property type="entry name" value="ATPgrasp_TupA"/>
</dbReference>
<dbReference type="EMBL" id="CP013862">
    <property type="protein sequence ID" value="ALX49941.1"/>
    <property type="molecule type" value="Genomic_DNA"/>
</dbReference>
<evidence type="ECO:0000256" key="1">
    <source>
        <dbReference type="SAM" id="Coils"/>
    </source>
</evidence>
<organism evidence="2 3">
    <name type="scientific">Lentibacillus amyloliquefaciens</name>
    <dbReference type="NCBI Taxonomy" id="1472767"/>
    <lineage>
        <taxon>Bacteria</taxon>
        <taxon>Bacillati</taxon>
        <taxon>Bacillota</taxon>
        <taxon>Bacilli</taxon>
        <taxon>Bacillales</taxon>
        <taxon>Bacillaceae</taxon>
        <taxon>Lentibacillus</taxon>
    </lineage>
</organism>
<dbReference type="SUPFAM" id="SSF56059">
    <property type="entry name" value="Glutathione synthetase ATP-binding domain-like"/>
    <property type="match status" value="1"/>
</dbReference>
<keyword evidence="3" id="KW-1185">Reference proteome</keyword>
<gene>
    <name evidence="2" type="ORF">AOX59_15970</name>
</gene>
<feature type="coiled-coil region" evidence="1">
    <location>
        <begin position="21"/>
        <end position="105"/>
    </location>
</feature>
<keyword evidence="1" id="KW-0175">Coiled coil</keyword>
<proteinExistence type="predicted"/>
<dbReference type="Pfam" id="PF14305">
    <property type="entry name" value="ATPgrasp_TupA"/>
    <property type="match status" value="1"/>
</dbReference>
<dbReference type="KEGG" id="lao:AOX59_15970"/>
<name>A0A0U4FW12_9BACI</name>
<dbReference type="OrthoDB" id="9791827at2"/>
<dbReference type="AlphaFoldDB" id="A0A0U4FW12"/>
<protein>
    <submittedName>
        <fullName evidence="2">Teichuronopeptide biosynthesis</fullName>
    </submittedName>
</protein>
<reference evidence="2 3" key="1">
    <citation type="submission" date="2016-01" db="EMBL/GenBank/DDBJ databases">
        <title>Complete genome sequence of strain Lentibacillus amyloliquefaciens LAM0015T isolated from saline sediment.</title>
        <authorList>
            <person name="Wang J.-L."/>
            <person name="He M.-X."/>
        </authorList>
    </citation>
    <scope>NUCLEOTIDE SEQUENCE [LARGE SCALE GENOMIC DNA]</scope>
    <source>
        <strain evidence="2 3">LAM0015</strain>
    </source>
</reference>